<keyword evidence="2" id="KW-1185">Reference proteome</keyword>
<organism evidence="1 2">
    <name type="scientific">Streptomyces niphimycinicus</name>
    <dbReference type="NCBI Taxonomy" id="2842201"/>
    <lineage>
        <taxon>Bacteria</taxon>
        <taxon>Bacillati</taxon>
        <taxon>Actinomycetota</taxon>
        <taxon>Actinomycetes</taxon>
        <taxon>Kitasatosporales</taxon>
        <taxon>Streptomycetaceae</taxon>
        <taxon>Streptomyces</taxon>
    </lineage>
</organism>
<sequence length="491" mass="53218">MGFKEDAVFARFLSMGVYAADAVAQDLELNHGHRIIKLDRFATSNKVWQTKVKRMRLPDLLCVSCGRRFECKGKTKLEIILSDSKVTGRTWRDGGMCPDDVFAFACVDMKTSPVSVSNLVYVTRQSLEDALGSSKAGKRKSASEGSELDRRWPMWASDVAGEVLTVDDDLKKLRVTKGASTYLYWQGRSWGTFHTLAAGTAFEAGQPVAFCFRMADSIACAGDGSWSWKEDLLSTDDDIRFPAVKAARFLGAEPVEDMLIGIADDEVNDRLLRLEAHASLAPTRPASVAALLVLAEGADSADEVRMEAVFCLSEIDAEEATEALYSIASSTKPAIPEEVRAAAAWGLGTGARKAPAKLMHLVNNPSVLVAAHAAAAIPSDLPQECLDELLDWLRADADDLHRAATAAHLLADRDLVAELVNALPAAPERVRRLIVLALGDASREAVSGLLSGLDAQSRAGIAILWAKSDDWLRQPDTDGILDALKLQTLRR</sequence>
<reference evidence="1 2" key="1">
    <citation type="submission" date="2021-06" db="EMBL/GenBank/DDBJ databases">
        <authorList>
            <person name="Pan X."/>
        </authorList>
    </citation>
    <scope>NUCLEOTIDE SEQUENCE [LARGE SCALE GENOMIC DNA]</scope>
    <source>
        <strain evidence="1 2">4503</strain>
    </source>
</reference>
<proteinExistence type="predicted"/>
<dbReference type="RefSeq" id="WP_216339535.1">
    <property type="nucleotide sequence ID" value="NZ_JAHLEM010000015.1"/>
</dbReference>
<protein>
    <submittedName>
        <fullName evidence="1">HEAT repeat domain-containing protein</fullName>
    </submittedName>
</protein>
<comment type="caution">
    <text evidence="1">The sequence shown here is derived from an EMBL/GenBank/DDBJ whole genome shotgun (WGS) entry which is preliminary data.</text>
</comment>
<accession>A0ABS6C7P4</accession>
<dbReference type="Proteomes" id="UP000720508">
    <property type="component" value="Unassembled WGS sequence"/>
</dbReference>
<dbReference type="SMART" id="SM00567">
    <property type="entry name" value="EZ_HEAT"/>
    <property type="match status" value="3"/>
</dbReference>
<gene>
    <name evidence="1" type="ORF">KN815_01935</name>
</gene>
<dbReference type="EMBL" id="JAHLEM010000015">
    <property type="protein sequence ID" value="MBU3862909.1"/>
    <property type="molecule type" value="Genomic_DNA"/>
</dbReference>
<evidence type="ECO:0000313" key="1">
    <source>
        <dbReference type="EMBL" id="MBU3862909.1"/>
    </source>
</evidence>
<evidence type="ECO:0000313" key="2">
    <source>
        <dbReference type="Proteomes" id="UP000720508"/>
    </source>
</evidence>
<name>A0ABS6C7P4_9ACTN</name>
<dbReference type="InterPro" id="IPR004155">
    <property type="entry name" value="PBS_lyase_HEAT"/>
</dbReference>